<name>A0A3B0X0V5_9ZZZZ</name>
<gene>
    <name evidence="1" type="ORF">MNBD_GAMMA09-1267</name>
</gene>
<organism evidence="1">
    <name type="scientific">hydrothermal vent metagenome</name>
    <dbReference type="NCBI Taxonomy" id="652676"/>
    <lineage>
        <taxon>unclassified sequences</taxon>
        <taxon>metagenomes</taxon>
        <taxon>ecological metagenomes</taxon>
    </lineage>
</organism>
<sequence length="33" mass="4047">MSDFTSVWFLIMYEFTFNKLNLTLTTSHFFVKH</sequence>
<evidence type="ECO:0000313" key="1">
    <source>
        <dbReference type="EMBL" id="VAW61915.1"/>
    </source>
</evidence>
<reference evidence="1" key="1">
    <citation type="submission" date="2018-06" db="EMBL/GenBank/DDBJ databases">
        <authorList>
            <person name="Zhirakovskaya E."/>
        </authorList>
    </citation>
    <scope>NUCLEOTIDE SEQUENCE</scope>
</reference>
<dbReference type="EMBL" id="UOFI01000016">
    <property type="protein sequence ID" value="VAW61915.1"/>
    <property type="molecule type" value="Genomic_DNA"/>
</dbReference>
<accession>A0A3B0X0V5</accession>
<dbReference type="AlphaFoldDB" id="A0A3B0X0V5"/>
<protein>
    <submittedName>
        <fullName evidence="1">Uncharacterized protein</fullName>
    </submittedName>
</protein>
<proteinExistence type="predicted"/>